<evidence type="ECO:0000256" key="1">
    <source>
        <dbReference type="SAM" id="MobiDB-lite"/>
    </source>
</evidence>
<sequence>MALPEHLLRTYRRYKAEEEDVLQWIAEEARKRNIRISSKLKGRARTIARREGLSKLAIFDVLPPVAALAASPQPPSMPMRIAEKLATVLELRKKCVAWYRSNTPRDDQLTRDANARHQHCVIVLQEAALLLQTEAKVTLKTRNQDHKTQKSSQDVKNVFNRFHALNIDHTDSAIENERPDSSTTASNITLPPDDTPMNNQLRKEERIHAEFSFAMFCLHEDIQQIEEFLFLEFVRYRLDQANSFELPFLIQMAIDMVMKAESGIYATCEDADACKVAYAHTINAAREDQPHNSPLFRMRKIVAGLVAQMESVPPNDNPPYVDDVQIVCPPRYLSMSTKEQFAAEQEYLLNLLVSMRPKDDLSTPFPRDLLTLAIYWLRIRDPDLAPFRQMPVAIAFAVRLHFLLSLVGNNQASLAFNRASNVFSEFEALYNQREDYYRTTKHQSASILVSYSVSKAFREDRQNRLRKCLQATKQPLRNALRGNPVLWCLSDVLVRFNYAYESVRIIEKGVVVRMLAHFANLLREEALSLPLWPDLDFLTTTLGSKFIYQDDRPALSDNHREAFVRRISYALGLHGRRTVMTMARTLRKDNNAVTTGAHLARRLTPSSTPLLHMLSGRLSQDMLGITDYHFGIEETELVATATLVQRLHTGKIHPVNLVFDKSSNQFKINNRADLCKLCDRSPTLQPAELLAVVKKGSQDEFAFLRFDYLKFERSCSDLVELLFDELWDLKLPIFGLLEDADLKTTYDKMLALIMDVLWCFDGEHQRIEICGTYKTKIDKARNVFGKWLVENGNIGLRDQGKHEYGHLSSLDGDILKVVEDIVARRGLLDDVFATEQLRGMESVKVTASLESVIRDAWVKHKKERRA</sequence>
<evidence type="ECO:0000313" key="4">
    <source>
        <dbReference type="Proteomes" id="UP001316803"/>
    </source>
</evidence>
<dbReference type="PANTHER" id="PTHR38795:SF1">
    <property type="entry name" value="DUF6604 DOMAIN-CONTAINING PROTEIN"/>
    <property type="match status" value="1"/>
</dbReference>
<organism evidence="3 4">
    <name type="scientific">Knufia fluminis</name>
    <dbReference type="NCBI Taxonomy" id="191047"/>
    <lineage>
        <taxon>Eukaryota</taxon>
        <taxon>Fungi</taxon>
        <taxon>Dikarya</taxon>
        <taxon>Ascomycota</taxon>
        <taxon>Pezizomycotina</taxon>
        <taxon>Eurotiomycetes</taxon>
        <taxon>Chaetothyriomycetidae</taxon>
        <taxon>Chaetothyriales</taxon>
        <taxon>Trichomeriaceae</taxon>
        <taxon>Knufia</taxon>
    </lineage>
</organism>
<evidence type="ECO:0000259" key="2">
    <source>
        <dbReference type="Pfam" id="PF20253"/>
    </source>
</evidence>
<name>A0AAN8EKN2_9EURO</name>
<comment type="caution">
    <text evidence="3">The sequence shown here is derived from an EMBL/GenBank/DDBJ whole genome shotgun (WGS) entry which is preliminary data.</text>
</comment>
<protein>
    <recommendedName>
        <fullName evidence="2">DUF6604 domain-containing protein</fullName>
    </recommendedName>
</protein>
<dbReference type="AlphaFoldDB" id="A0AAN8EKN2"/>
<gene>
    <name evidence="3" type="ORF">OHC33_002578</name>
</gene>
<accession>A0AAN8EKN2</accession>
<dbReference type="InterPro" id="IPR046539">
    <property type="entry name" value="DUF6604"/>
</dbReference>
<dbReference type="EMBL" id="JAKLMC020000005">
    <property type="protein sequence ID" value="KAK5956005.1"/>
    <property type="molecule type" value="Genomic_DNA"/>
</dbReference>
<feature type="region of interest" description="Disordered" evidence="1">
    <location>
        <begin position="173"/>
        <end position="198"/>
    </location>
</feature>
<proteinExistence type="predicted"/>
<dbReference type="Proteomes" id="UP001316803">
    <property type="component" value="Unassembled WGS sequence"/>
</dbReference>
<dbReference type="PANTHER" id="PTHR38795">
    <property type="entry name" value="DUF6604 DOMAIN-CONTAINING PROTEIN"/>
    <property type="match status" value="1"/>
</dbReference>
<feature type="domain" description="DUF6604" evidence="2">
    <location>
        <begin position="12"/>
        <end position="262"/>
    </location>
</feature>
<keyword evidence="4" id="KW-1185">Reference proteome</keyword>
<dbReference type="Pfam" id="PF20253">
    <property type="entry name" value="DUF6604"/>
    <property type="match status" value="1"/>
</dbReference>
<evidence type="ECO:0000313" key="3">
    <source>
        <dbReference type="EMBL" id="KAK5956005.1"/>
    </source>
</evidence>
<reference evidence="3 4" key="1">
    <citation type="submission" date="2022-12" db="EMBL/GenBank/DDBJ databases">
        <title>Genomic features and morphological characterization of a novel Knufia sp. strain isolated from spacecraft assembly facility.</title>
        <authorList>
            <person name="Teixeira M."/>
            <person name="Chander A.M."/>
            <person name="Stajich J.E."/>
            <person name="Venkateswaran K."/>
        </authorList>
    </citation>
    <scope>NUCLEOTIDE SEQUENCE [LARGE SCALE GENOMIC DNA]</scope>
    <source>
        <strain evidence="3 4">FJI-L2-BK-P2</strain>
    </source>
</reference>